<sequence length="128" mass="14635">MVEVYNAPPWNDSWTEKTASESLVTLLAYPDFCGNIIADGDKIIGAIIGNIRKYARETTYYINEFFILDKYRRRGLATSLYTHTIEELKKIGVSGAFFTTLKNTPAYSFYTKQGARDLTDSACFYHKF</sequence>
<accession>A0A133KC15</accession>
<dbReference type="Proteomes" id="UP000070383">
    <property type="component" value="Unassembled WGS sequence"/>
</dbReference>
<dbReference type="OrthoDB" id="948250at2"/>
<dbReference type="InterPro" id="IPR016181">
    <property type="entry name" value="Acyl_CoA_acyltransferase"/>
</dbReference>
<feature type="domain" description="N-acetyltransferase" evidence="1">
    <location>
        <begin position="1"/>
        <end position="128"/>
    </location>
</feature>
<dbReference type="InterPro" id="IPR000182">
    <property type="entry name" value="GNAT_dom"/>
</dbReference>
<dbReference type="PROSITE" id="PS51186">
    <property type="entry name" value="GNAT"/>
    <property type="match status" value="1"/>
</dbReference>
<organism evidence="2 3">
    <name type="scientific">Anaerococcus tetradius</name>
    <dbReference type="NCBI Taxonomy" id="33036"/>
    <lineage>
        <taxon>Bacteria</taxon>
        <taxon>Bacillati</taxon>
        <taxon>Bacillota</taxon>
        <taxon>Tissierellia</taxon>
        <taxon>Tissierellales</taxon>
        <taxon>Peptoniphilaceae</taxon>
        <taxon>Anaerococcus</taxon>
    </lineage>
</organism>
<dbReference type="PATRIC" id="fig|33036.3.peg.1545"/>
<dbReference type="STRING" id="33036.HMPREF3200_01560"/>
<evidence type="ECO:0000259" key="1">
    <source>
        <dbReference type="PROSITE" id="PS51186"/>
    </source>
</evidence>
<dbReference type="Pfam" id="PF00583">
    <property type="entry name" value="Acetyltransf_1"/>
    <property type="match status" value="1"/>
</dbReference>
<gene>
    <name evidence="2" type="ORF">HMPREF3200_01560</name>
</gene>
<comment type="caution">
    <text evidence="2">The sequence shown here is derived from an EMBL/GenBank/DDBJ whole genome shotgun (WGS) entry which is preliminary data.</text>
</comment>
<dbReference type="CDD" id="cd04301">
    <property type="entry name" value="NAT_SF"/>
    <property type="match status" value="1"/>
</dbReference>
<dbReference type="GO" id="GO:0016747">
    <property type="term" value="F:acyltransferase activity, transferring groups other than amino-acyl groups"/>
    <property type="evidence" value="ECO:0007669"/>
    <property type="project" value="InterPro"/>
</dbReference>
<evidence type="ECO:0000313" key="2">
    <source>
        <dbReference type="EMBL" id="KWZ77106.1"/>
    </source>
</evidence>
<keyword evidence="3" id="KW-1185">Reference proteome</keyword>
<reference evidence="3" key="1">
    <citation type="submission" date="2016-01" db="EMBL/GenBank/DDBJ databases">
        <authorList>
            <person name="Mitreva M."/>
            <person name="Pepin K.H."/>
            <person name="Mihindukulasuriya K.A."/>
            <person name="Fulton R."/>
            <person name="Fronick C."/>
            <person name="O'Laughlin M."/>
            <person name="Miner T."/>
            <person name="Herter B."/>
            <person name="Rosa B.A."/>
            <person name="Cordes M."/>
            <person name="Tomlinson C."/>
            <person name="Wollam A."/>
            <person name="Palsikar V.B."/>
            <person name="Mardis E.R."/>
            <person name="Wilson R.K."/>
        </authorList>
    </citation>
    <scope>NUCLEOTIDE SEQUENCE [LARGE SCALE GENOMIC DNA]</scope>
    <source>
        <strain evidence="3">MJR8151</strain>
    </source>
</reference>
<dbReference type="Gene3D" id="3.40.630.30">
    <property type="match status" value="1"/>
</dbReference>
<keyword evidence="2" id="KW-0808">Transferase</keyword>
<dbReference type="AlphaFoldDB" id="A0A133KC15"/>
<protein>
    <submittedName>
        <fullName evidence="2">Acetyltransferase, GNAT family</fullName>
    </submittedName>
</protein>
<proteinExistence type="predicted"/>
<dbReference type="SUPFAM" id="SSF55729">
    <property type="entry name" value="Acyl-CoA N-acyltransferases (Nat)"/>
    <property type="match status" value="1"/>
</dbReference>
<dbReference type="EMBL" id="LRPM01000058">
    <property type="protein sequence ID" value="KWZ77106.1"/>
    <property type="molecule type" value="Genomic_DNA"/>
</dbReference>
<name>A0A133KC15_9FIRM</name>
<evidence type="ECO:0000313" key="3">
    <source>
        <dbReference type="Proteomes" id="UP000070383"/>
    </source>
</evidence>